<dbReference type="EMBL" id="JBHPON010000001">
    <property type="protein sequence ID" value="MFC6034980.1"/>
    <property type="molecule type" value="Genomic_DNA"/>
</dbReference>
<accession>A0ABW1KUJ1</accession>
<gene>
    <name evidence="7" type="ORF">ACFMB1_05460</name>
</gene>
<keyword evidence="5" id="KW-0802">TPR repeat</keyword>
<evidence type="ECO:0000256" key="5">
    <source>
        <dbReference type="PROSITE-ProRule" id="PRU00339"/>
    </source>
</evidence>
<keyword evidence="4" id="KW-0676">Redox-active center</keyword>
<protein>
    <submittedName>
        <fullName evidence="7">Tetratricopeptide repeat protein</fullName>
    </submittedName>
</protein>
<dbReference type="Proteomes" id="UP001596116">
    <property type="component" value="Unassembled WGS sequence"/>
</dbReference>
<reference evidence="7 8" key="1">
    <citation type="submission" date="2024-09" db="EMBL/GenBank/DDBJ databases">
        <authorList>
            <person name="Zhang Z.-H."/>
        </authorList>
    </citation>
    <scope>NUCLEOTIDE SEQUENCE [LARGE SCALE GENOMIC DNA]</scope>
    <source>
        <strain evidence="7 8">HHTR114</strain>
    </source>
</reference>
<dbReference type="Pfam" id="PF14559">
    <property type="entry name" value="TPR_19"/>
    <property type="match status" value="1"/>
</dbReference>
<proteinExistence type="predicted"/>
<organism evidence="7 8">
    <name type="scientific">Hyphococcus aureus</name>
    <dbReference type="NCBI Taxonomy" id="2666033"/>
    <lineage>
        <taxon>Bacteria</taxon>
        <taxon>Pseudomonadati</taxon>
        <taxon>Pseudomonadota</taxon>
        <taxon>Alphaproteobacteria</taxon>
        <taxon>Parvularculales</taxon>
        <taxon>Parvularculaceae</taxon>
        <taxon>Hyphococcus</taxon>
    </lineage>
</organism>
<dbReference type="PROSITE" id="PS00194">
    <property type="entry name" value="THIOREDOXIN_1"/>
    <property type="match status" value="1"/>
</dbReference>
<feature type="domain" description="Thioredoxin" evidence="6">
    <location>
        <begin position="13"/>
        <end position="125"/>
    </location>
</feature>
<keyword evidence="8" id="KW-1185">Reference proteome</keyword>
<dbReference type="Pfam" id="PF00085">
    <property type="entry name" value="Thioredoxin"/>
    <property type="match status" value="1"/>
</dbReference>
<dbReference type="InterPro" id="IPR013766">
    <property type="entry name" value="Thioredoxin_domain"/>
</dbReference>
<dbReference type="PRINTS" id="PR00421">
    <property type="entry name" value="THIOREDOXIN"/>
</dbReference>
<dbReference type="PROSITE" id="PS51352">
    <property type="entry name" value="THIOREDOXIN_2"/>
    <property type="match status" value="1"/>
</dbReference>
<evidence type="ECO:0000313" key="7">
    <source>
        <dbReference type="EMBL" id="MFC6034980.1"/>
    </source>
</evidence>
<feature type="repeat" description="TPR" evidence="5">
    <location>
        <begin position="137"/>
        <end position="170"/>
    </location>
</feature>
<evidence type="ECO:0000259" key="6">
    <source>
        <dbReference type="PROSITE" id="PS51352"/>
    </source>
</evidence>
<dbReference type="Pfam" id="PF14561">
    <property type="entry name" value="TPR_20"/>
    <property type="match status" value="1"/>
</dbReference>
<dbReference type="Gene3D" id="1.25.40.10">
    <property type="entry name" value="Tetratricopeptide repeat domain"/>
    <property type="match status" value="2"/>
</dbReference>
<keyword evidence="1" id="KW-0813">Transport</keyword>
<dbReference type="CDD" id="cd02956">
    <property type="entry name" value="ybbN"/>
    <property type="match status" value="1"/>
</dbReference>
<name>A0ABW1KUJ1_9PROT</name>
<dbReference type="PANTHER" id="PTHR45663">
    <property type="entry name" value="GEO12009P1"/>
    <property type="match status" value="1"/>
</dbReference>
<evidence type="ECO:0000256" key="2">
    <source>
        <dbReference type="ARBA" id="ARBA00022982"/>
    </source>
</evidence>
<keyword evidence="2" id="KW-0249">Electron transport</keyword>
<dbReference type="PANTHER" id="PTHR45663:SF11">
    <property type="entry name" value="GEO12009P1"/>
    <property type="match status" value="1"/>
</dbReference>
<dbReference type="InterPro" id="IPR017937">
    <property type="entry name" value="Thioredoxin_CS"/>
</dbReference>
<dbReference type="SUPFAM" id="SSF52833">
    <property type="entry name" value="Thioredoxin-like"/>
    <property type="match status" value="1"/>
</dbReference>
<sequence>MTEIIGGGAAQGQADADLIKDSTIETFEADVLAASMKVPVIVDFWADWCGPCKQLGPMIERAVRAAGGKVRLVKVDIDKNQMLASQMRIQSIPTVYAFFQGRPVDGFQGALPESEIKAFIDRLPQMDGAAGSMGGPDQDYLAMGDAAFEAGDVTTAAQFYAQAAQSDPENIAALAGLARCHLALGDKDQARDTLAMIPEAKQNDPAVASVKAALALAESGGKGGDLAALEEAVAAAPDDLEKRFALANGLLGAGAMESAIDALLAVIERERDWNEGAAREKLLTVFEALGHGHPATARGRRRLSSILFS</sequence>
<evidence type="ECO:0000256" key="4">
    <source>
        <dbReference type="ARBA" id="ARBA00023284"/>
    </source>
</evidence>
<evidence type="ECO:0000256" key="1">
    <source>
        <dbReference type="ARBA" id="ARBA00022448"/>
    </source>
</evidence>
<evidence type="ECO:0000313" key="8">
    <source>
        <dbReference type="Proteomes" id="UP001596116"/>
    </source>
</evidence>
<dbReference type="InterPro" id="IPR019734">
    <property type="entry name" value="TPR_rpt"/>
</dbReference>
<dbReference type="PROSITE" id="PS50005">
    <property type="entry name" value="TPR"/>
    <property type="match status" value="1"/>
</dbReference>
<dbReference type="Gene3D" id="3.40.30.10">
    <property type="entry name" value="Glutaredoxin"/>
    <property type="match status" value="1"/>
</dbReference>
<dbReference type="SUPFAM" id="SSF48452">
    <property type="entry name" value="TPR-like"/>
    <property type="match status" value="1"/>
</dbReference>
<evidence type="ECO:0000256" key="3">
    <source>
        <dbReference type="ARBA" id="ARBA00023157"/>
    </source>
</evidence>
<dbReference type="InterPro" id="IPR036249">
    <property type="entry name" value="Thioredoxin-like_sf"/>
</dbReference>
<comment type="caution">
    <text evidence="7">The sequence shown here is derived from an EMBL/GenBank/DDBJ whole genome shotgun (WGS) entry which is preliminary data.</text>
</comment>
<keyword evidence="3" id="KW-1015">Disulfide bond</keyword>
<dbReference type="InterPro" id="IPR011990">
    <property type="entry name" value="TPR-like_helical_dom_sf"/>
</dbReference>
<dbReference type="RefSeq" id="WP_379879687.1">
    <property type="nucleotide sequence ID" value="NZ_JBHPON010000001.1"/>
</dbReference>